<dbReference type="Gene3D" id="3.40.50.300">
    <property type="entry name" value="P-loop containing nucleotide triphosphate hydrolases"/>
    <property type="match status" value="1"/>
</dbReference>
<dbReference type="HOGENOM" id="CLU_000604_48_1_7"/>
<dbReference type="PROSITE" id="PS50893">
    <property type="entry name" value="ABC_TRANSPORTER_2"/>
    <property type="match status" value="1"/>
</dbReference>
<gene>
    <name evidence="5" type="ORF">Desaf_3225</name>
</gene>
<dbReference type="Pfam" id="PF00005">
    <property type="entry name" value="ABC_tran"/>
    <property type="match status" value="1"/>
</dbReference>
<proteinExistence type="inferred from homology"/>
<evidence type="ECO:0000256" key="3">
    <source>
        <dbReference type="ARBA" id="ARBA00022840"/>
    </source>
</evidence>
<keyword evidence="3" id="KW-0067">ATP-binding</keyword>
<evidence type="ECO:0000256" key="2">
    <source>
        <dbReference type="ARBA" id="ARBA00022741"/>
    </source>
</evidence>
<dbReference type="GO" id="GO:0005524">
    <property type="term" value="F:ATP binding"/>
    <property type="evidence" value="ECO:0007669"/>
    <property type="project" value="UniProtKB-KW"/>
</dbReference>
<name>F3Z3Q1_DESAF</name>
<comment type="similarity">
    <text evidence="1">Belongs to the ABC transporter superfamily. Ycf16 family.</text>
</comment>
<dbReference type="eggNOG" id="COG0396">
    <property type="taxonomic scope" value="Bacteria"/>
</dbReference>
<evidence type="ECO:0000313" key="5">
    <source>
        <dbReference type="EMBL" id="EGJ51516.1"/>
    </source>
</evidence>
<keyword evidence="6" id="KW-1185">Reference proteome</keyword>
<dbReference type="InterPro" id="IPR010230">
    <property type="entry name" value="FeS-cluster_ATPase_SufC"/>
</dbReference>
<dbReference type="InterPro" id="IPR003439">
    <property type="entry name" value="ABC_transporter-like_ATP-bd"/>
</dbReference>
<dbReference type="KEGG" id="daf:Desaf_3225"/>
<dbReference type="SUPFAM" id="SSF52540">
    <property type="entry name" value="P-loop containing nucleoside triphosphate hydrolases"/>
    <property type="match status" value="1"/>
</dbReference>
<dbReference type="PANTHER" id="PTHR43204:SF1">
    <property type="entry name" value="ABC TRANSPORTER I FAMILY MEMBER 6, CHLOROPLASTIC"/>
    <property type="match status" value="1"/>
</dbReference>
<reference evidence="5 6" key="1">
    <citation type="journal article" date="2011" name="J. Bacteriol.">
        <title>Genome sequence of the mercury-methylating and pleomorphic Desulfovibrio africanus Strain Walvis Bay.</title>
        <authorList>
            <person name="Brown S.D."/>
            <person name="Wall J.D."/>
            <person name="Kucken A.M."/>
            <person name="Gilmour C.C."/>
            <person name="Podar M."/>
            <person name="Brandt C.C."/>
            <person name="Teshima H."/>
            <person name="Detter J.C."/>
            <person name="Han C.S."/>
            <person name="Land M.L."/>
            <person name="Lucas S."/>
            <person name="Han J."/>
            <person name="Pennacchio L."/>
            <person name="Nolan M."/>
            <person name="Pitluck S."/>
            <person name="Woyke T."/>
            <person name="Goodwin L."/>
            <person name="Palumbo A.V."/>
            <person name="Elias D.A."/>
        </authorList>
    </citation>
    <scope>NUCLEOTIDE SEQUENCE [LARGE SCALE GENOMIC DNA]</scope>
    <source>
        <strain evidence="5 6">Walvis Bay</strain>
    </source>
</reference>
<protein>
    <submittedName>
        <fullName evidence="5">ABC transporter related protein</fullName>
    </submittedName>
</protein>
<dbReference type="EMBL" id="CP003221">
    <property type="protein sequence ID" value="EGJ51516.1"/>
    <property type="molecule type" value="Genomic_DNA"/>
</dbReference>
<dbReference type="STRING" id="690850.Desaf_3225"/>
<dbReference type="CDD" id="cd03217">
    <property type="entry name" value="ABC_FeS_Assembly"/>
    <property type="match status" value="1"/>
</dbReference>
<dbReference type="Proteomes" id="UP000007844">
    <property type="component" value="Chromosome"/>
</dbReference>
<dbReference type="AlphaFoldDB" id="F3Z3Q1"/>
<feature type="domain" description="ABC transporter" evidence="4">
    <location>
        <begin position="2"/>
        <end position="248"/>
    </location>
</feature>
<evidence type="ECO:0000259" key="4">
    <source>
        <dbReference type="PROSITE" id="PS50893"/>
    </source>
</evidence>
<evidence type="ECO:0000256" key="1">
    <source>
        <dbReference type="ARBA" id="ARBA00006216"/>
    </source>
</evidence>
<dbReference type="PANTHER" id="PTHR43204">
    <property type="entry name" value="ABC TRANSPORTER I FAMILY MEMBER 6, CHLOROPLASTIC"/>
    <property type="match status" value="1"/>
</dbReference>
<dbReference type="RefSeq" id="WP_014261146.1">
    <property type="nucleotide sequence ID" value="NC_016629.1"/>
</dbReference>
<dbReference type="InterPro" id="IPR027417">
    <property type="entry name" value="P-loop_NTPase"/>
</dbReference>
<organism evidence="5 6">
    <name type="scientific">Desulfocurvibacter africanus subsp. africanus str. Walvis Bay</name>
    <dbReference type="NCBI Taxonomy" id="690850"/>
    <lineage>
        <taxon>Bacteria</taxon>
        <taxon>Pseudomonadati</taxon>
        <taxon>Thermodesulfobacteriota</taxon>
        <taxon>Desulfovibrionia</taxon>
        <taxon>Desulfovibrionales</taxon>
        <taxon>Desulfovibrionaceae</taxon>
        <taxon>Desulfocurvibacter</taxon>
    </lineage>
</organism>
<dbReference type="InterPro" id="IPR003593">
    <property type="entry name" value="AAA+_ATPase"/>
</dbReference>
<sequence>MLRISDLHVSIGDKEVLKGINLEIAEGETFILFGPNGSGKTSLLMTLMGFDGYTVTKGRIYFKGQDITEAPTYERARLGMGMSFQRPPTIHGLPTRTLIKLCARGREVNPDSLAKQVNAEQFLDRDINDGFSGGEIKRCELLQLMAQDPDFILFDEPESGVDLENMVLIGSTAAKLLGGGIEPRVDMSIKEQKRRRRRSGLIITHTGYILDYVTADRAQVLYNGNLCCEDRPRTILEHIRKYGYKECVRCLQKPETTLTELR</sequence>
<accession>F3Z3Q1</accession>
<evidence type="ECO:0000313" key="6">
    <source>
        <dbReference type="Proteomes" id="UP000007844"/>
    </source>
</evidence>
<keyword evidence="2" id="KW-0547">Nucleotide-binding</keyword>
<dbReference type="SMART" id="SM00382">
    <property type="entry name" value="AAA"/>
    <property type="match status" value="1"/>
</dbReference>
<dbReference type="GO" id="GO:0016887">
    <property type="term" value="F:ATP hydrolysis activity"/>
    <property type="evidence" value="ECO:0007669"/>
    <property type="project" value="InterPro"/>
</dbReference>